<sequence length="188" mass="20014">MKKTPSARTKSRLATATLFLAALSACAPAPKPKPTPPAPPPIVGSTPGHCSVPADIDIFREKLLAGINAERVKKDLSPLSVSPKLEQIAQQQACDDAVQGIYSHTGLDGSSYADRLKRIGYPTKGAHENTGMGAPAEGNDTVKTIVGFWMLSIYHRNNMLDPKITQAGIGRAHGSNGNDFWVVDFGRP</sequence>
<protein>
    <submittedName>
        <fullName evidence="3">Uncharacterized conserved protein YkwD, contains CAP (CSP/antigen 5/PR1) domain</fullName>
    </submittedName>
</protein>
<dbReference type="CDD" id="cd05379">
    <property type="entry name" value="CAP_bacterial"/>
    <property type="match status" value="1"/>
</dbReference>
<keyword evidence="1" id="KW-0732">Signal</keyword>
<feature type="domain" description="SCP" evidence="2">
    <location>
        <begin position="66"/>
        <end position="185"/>
    </location>
</feature>
<accession>A0A1H2V534</accession>
<evidence type="ECO:0000313" key="4">
    <source>
        <dbReference type="Proteomes" id="UP000199541"/>
    </source>
</evidence>
<feature type="signal peptide" evidence="1">
    <location>
        <begin position="1"/>
        <end position="27"/>
    </location>
</feature>
<dbReference type="Pfam" id="PF00188">
    <property type="entry name" value="CAP"/>
    <property type="match status" value="1"/>
</dbReference>
<feature type="chain" id="PRO_5046882785" evidence="1">
    <location>
        <begin position="28"/>
        <end position="188"/>
    </location>
</feature>
<proteinExistence type="predicted"/>
<evidence type="ECO:0000259" key="2">
    <source>
        <dbReference type="Pfam" id="PF00188"/>
    </source>
</evidence>
<dbReference type="InterPro" id="IPR014044">
    <property type="entry name" value="CAP_dom"/>
</dbReference>
<dbReference type="EMBL" id="FNOB01000005">
    <property type="protein sequence ID" value="SDW63432.1"/>
    <property type="molecule type" value="Genomic_DNA"/>
</dbReference>
<dbReference type="SUPFAM" id="SSF55797">
    <property type="entry name" value="PR-1-like"/>
    <property type="match status" value="1"/>
</dbReference>
<organism evidence="3 4">
    <name type="scientific">Allgaiera indica</name>
    <dbReference type="NCBI Taxonomy" id="765699"/>
    <lineage>
        <taxon>Bacteria</taxon>
        <taxon>Pseudomonadati</taxon>
        <taxon>Pseudomonadota</taxon>
        <taxon>Alphaproteobacteria</taxon>
        <taxon>Rhodobacterales</taxon>
        <taxon>Paracoccaceae</taxon>
        <taxon>Allgaiera</taxon>
    </lineage>
</organism>
<dbReference type="PANTHER" id="PTHR31157:SF1">
    <property type="entry name" value="SCP DOMAIN-CONTAINING PROTEIN"/>
    <property type="match status" value="1"/>
</dbReference>
<dbReference type="RefSeq" id="WP_051646089.1">
    <property type="nucleotide sequence ID" value="NZ_FNOB01000005.1"/>
</dbReference>
<comment type="caution">
    <text evidence="3">The sequence shown here is derived from an EMBL/GenBank/DDBJ whole genome shotgun (WGS) entry which is preliminary data.</text>
</comment>
<gene>
    <name evidence="3" type="ORF">SAMN05444006_105168</name>
</gene>
<evidence type="ECO:0000313" key="3">
    <source>
        <dbReference type="EMBL" id="SDW63432.1"/>
    </source>
</evidence>
<dbReference type="PANTHER" id="PTHR31157">
    <property type="entry name" value="SCP DOMAIN-CONTAINING PROTEIN"/>
    <property type="match status" value="1"/>
</dbReference>
<evidence type="ECO:0000256" key="1">
    <source>
        <dbReference type="SAM" id="SignalP"/>
    </source>
</evidence>
<keyword evidence="4" id="KW-1185">Reference proteome</keyword>
<dbReference type="InterPro" id="IPR035940">
    <property type="entry name" value="CAP_sf"/>
</dbReference>
<name>A0A1H2V534_9RHOB</name>
<dbReference type="PROSITE" id="PS51257">
    <property type="entry name" value="PROKAR_LIPOPROTEIN"/>
    <property type="match status" value="1"/>
</dbReference>
<dbReference type="Gene3D" id="3.40.33.10">
    <property type="entry name" value="CAP"/>
    <property type="match status" value="1"/>
</dbReference>
<dbReference type="Proteomes" id="UP000199541">
    <property type="component" value="Unassembled WGS sequence"/>
</dbReference>
<reference evidence="3 4" key="1">
    <citation type="submission" date="2016-10" db="EMBL/GenBank/DDBJ databases">
        <authorList>
            <person name="Varghese N."/>
            <person name="Submissions S."/>
        </authorList>
    </citation>
    <scope>NUCLEOTIDE SEQUENCE [LARGE SCALE GENOMIC DNA]</scope>
    <source>
        <strain evidence="3 4">DSM 24802</strain>
    </source>
</reference>